<organism evidence="1 2">
    <name type="scientific">Streptococcus constellatus</name>
    <dbReference type="NCBI Taxonomy" id="76860"/>
    <lineage>
        <taxon>Bacteria</taxon>
        <taxon>Bacillati</taxon>
        <taxon>Bacillota</taxon>
        <taxon>Bacilli</taxon>
        <taxon>Lactobacillales</taxon>
        <taxon>Streptococcaceae</taxon>
        <taxon>Streptococcus</taxon>
        <taxon>Streptococcus anginosus group</taxon>
    </lineage>
</organism>
<name>A0A0C1KEH7_STRCV</name>
<comment type="caution">
    <text evidence="1">The sequence shown here is derived from an EMBL/GenBank/DDBJ whole genome shotgun (WGS) entry which is preliminary data.</text>
</comment>
<reference evidence="1 2" key="1">
    <citation type="submission" date="2014-12" db="EMBL/GenBank/DDBJ databases">
        <title>Partial genome sequence of Streptococcus constellatus KCOM 1650 (= ChDC B144).</title>
        <authorList>
            <person name="Kook J.-K."/>
            <person name="Park S.-N."/>
            <person name="Lim Y.K."/>
            <person name="Jo E."/>
        </authorList>
    </citation>
    <scope>NUCLEOTIDE SEQUENCE [LARGE SCALE GENOMIC DNA]</scope>
    <source>
        <strain evidence="1 2">KCOM 1650</strain>
    </source>
</reference>
<evidence type="ECO:0000313" key="1">
    <source>
        <dbReference type="EMBL" id="KIC77367.1"/>
    </source>
</evidence>
<proteinExistence type="predicted"/>
<protein>
    <submittedName>
        <fullName evidence="1">Uncharacterized protein</fullName>
    </submittedName>
</protein>
<dbReference type="Proteomes" id="UP000031339">
    <property type="component" value="Unassembled WGS sequence"/>
</dbReference>
<dbReference type="EMBL" id="JWIY01000004">
    <property type="protein sequence ID" value="KIC77367.1"/>
    <property type="molecule type" value="Genomic_DNA"/>
</dbReference>
<accession>A0A0C1KEH7</accession>
<sequence>MDGDDRQKRLGEPNLFRLIFTIKPIIQFKNNTKELLKQFPFLGLQYSTIAKNKSIFEGKYML</sequence>
<gene>
    <name evidence="1" type="ORF">RN79_08865</name>
</gene>
<evidence type="ECO:0000313" key="2">
    <source>
        <dbReference type="Proteomes" id="UP000031339"/>
    </source>
</evidence>
<dbReference type="AlphaFoldDB" id="A0A0C1KEH7"/>